<dbReference type="Pfam" id="PF06197">
    <property type="entry name" value="DUF998"/>
    <property type="match status" value="1"/>
</dbReference>
<feature type="transmembrane region" description="Helical" evidence="1">
    <location>
        <begin position="106"/>
        <end position="128"/>
    </location>
</feature>
<keyword evidence="1" id="KW-0472">Membrane</keyword>
<dbReference type="RefSeq" id="WP_010920681.1">
    <property type="nucleotide sequence ID" value="NC_011916.1"/>
</dbReference>
<dbReference type="KEGG" id="ccs:CCNA_02934"/>
<feature type="transmembrane region" description="Helical" evidence="1">
    <location>
        <begin position="29"/>
        <end position="48"/>
    </location>
</feature>
<evidence type="ECO:0000256" key="1">
    <source>
        <dbReference type="SAM" id="Phobius"/>
    </source>
</evidence>
<dbReference type="OrthoDB" id="7185873at2"/>
<feature type="transmembrane region" description="Helical" evidence="1">
    <location>
        <begin position="75"/>
        <end position="94"/>
    </location>
</feature>
<dbReference type="SMR" id="A0A0H3CBV9"/>
<dbReference type="InterPro" id="IPR009339">
    <property type="entry name" value="DUF998"/>
</dbReference>
<dbReference type="RefSeq" id="YP_002518307.1">
    <property type="nucleotide sequence ID" value="NC_011916.1"/>
</dbReference>
<gene>
    <name evidence="2" type="ordered locus">CCNA_02934</name>
</gene>
<dbReference type="GeneID" id="7331365"/>
<dbReference type="Proteomes" id="UP000001364">
    <property type="component" value="Chromosome"/>
</dbReference>
<evidence type="ECO:0000313" key="2">
    <source>
        <dbReference type="EMBL" id="ACL96399.1"/>
    </source>
</evidence>
<dbReference type="EMBL" id="CP001340">
    <property type="protein sequence ID" value="ACL96399.1"/>
    <property type="molecule type" value="Genomic_DNA"/>
</dbReference>
<evidence type="ECO:0008006" key="4">
    <source>
        <dbReference type="Google" id="ProtNLM"/>
    </source>
</evidence>
<dbReference type="AlphaFoldDB" id="A0A0H3CBV9"/>
<dbReference type="PATRIC" id="fig|565050.3.peg.2859"/>
<sequence>MTRRAAEEILPSSLFRDPDTERVTARTGAYLKIGVIAPALMVADVWLAQQLFPGFDAGAQFISELGGPEAPMPEIFNYGMVIAGIAGLFAGAGFAHALEHAGGRRVVSAFAGLFVALTGLGAIFAGIFHWPDPMHRACGVGLGIQFAPLFAAWALWGKPDYRRLAQFSLGWFFGLLLVFALLTGVWNVRTGYDVGYWQRGHAFLGLLWLAIAAWTLERGWRAAVMSEIETASA</sequence>
<proteinExistence type="predicted"/>
<evidence type="ECO:0000313" key="3">
    <source>
        <dbReference type="Proteomes" id="UP000001364"/>
    </source>
</evidence>
<feature type="transmembrane region" description="Helical" evidence="1">
    <location>
        <begin position="134"/>
        <end position="156"/>
    </location>
</feature>
<reference evidence="2 3" key="1">
    <citation type="journal article" date="2010" name="J. Bacteriol.">
        <title>The genetic basis of laboratory adaptation in Caulobacter crescentus.</title>
        <authorList>
            <person name="Marks M.E."/>
            <person name="Castro-Rojas C.M."/>
            <person name="Teiling C."/>
            <person name="Du L."/>
            <person name="Kapatral V."/>
            <person name="Walunas T.L."/>
            <person name="Crosson S."/>
        </authorList>
    </citation>
    <scope>NUCLEOTIDE SEQUENCE [LARGE SCALE GENOMIC DNA]</scope>
    <source>
        <strain evidence="3">NA1000 / CB15N</strain>
    </source>
</reference>
<name>A0A0H3CBV9_CAUVN</name>
<protein>
    <recommendedName>
        <fullName evidence="4">DUF998 domain-containing protein</fullName>
    </recommendedName>
</protein>
<keyword evidence="1" id="KW-0812">Transmembrane</keyword>
<accession>A0A0H3CBV9</accession>
<organism evidence="2 3">
    <name type="scientific">Caulobacter vibrioides (strain NA1000 / CB15N)</name>
    <name type="common">Caulobacter crescentus</name>
    <dbReference type="NCBI Taxonomy" id="565050"/>
    <lineage>
        <taxon>Bacteria</taxon>
        <taxon>Pseudomonadati</taxon>
        <taxon>Pseudomonadota</taxon>
        <taxon>Alphaproteobacteria</taxon>
        <taxon>Caulobacterales</taxon>
        <taxon>Caulobacteraceae</taxon>
        <taxon>Caulobacter</taxon>
    </lineage>
</organism>
<dbReference type="HOGENOM" id="CLU_1188231_0_0_5"/>
<keyword evidence="3" id="KW-1185">Reference proteome</keyword>
<feature type="transmembrane region" description="Helical" evidence="1">
    <location>
        <begin position="200"/>
        <end position="216"/>
    </location>
</feature>
<keyword evidence="1" id="KW-1133">Transmembrane helix</keyword>
<feature type="transmembrane region" description="Helical" evidence="1">
    <location>
        <begin position="168"/>
        <end position="188"/>
    </location>
</feature>